<protein>
    <submittedName>
        <fullName evidence="1">Uncharacterized protein</fullName>
    </submittedName>
</protein>
<evidence type="ECO:0000313" key="2">
    <source>
        <dbReference type="Proteomes" id="UP001240678"/>
    </source>
</evidence>
<dbReference type="EMBL" id="MOOE01000016">
    <property type="protein sequence ID" value="KAK1515869.1"/>
    <property type="molecule type" value="Genomic_DNA"/>
</dbReference>
<dbReference type="Proteomes" id="UP001240678">
    <property type="component" value="Unassembled WGS sequence"/>
</dbReference>
<evidence type="ECO:0000313" key="1">
    <source>
        <dbReference type="EMBL" id="KAK1515869.1"/>
    </source>
</evidence>
<sequence>MVLTPVFQRPPDLQSSSLQLLFTRPLTARSTNSHHEKNTPSFGLAVIAAKAA</sequence>
<accession>A0AAI9YM43</accession>
<gene>
    <name evidence="1" type="ORF">CCOS01_13067</name>
</gene>
<organism evidence="1 2">
    <name type="scientific">Colletotrichum costaricense</name>
    <dbReference type="NCBI Taxonomy" id="1209916"/>
    <lineage>
        <taxon>Eukaryota</taxon>
        <taxon>Fungi</taxon>
        <taxon>Dikarya</taxon>
        <taxon>Ascomycota</taxon>
        <taxon>Pezizomycotina</taxon>
        <taxon>Sordariomycetes</taxon>
        <taxon>Hypocreomycetidae</taxon>
        <taxon>Glomerellales</taxon>
        <taxon>Glomerellaceae</taxon>
        <taxon>Colletotrichum</taxon>
        <taxon>Colletotrichum acutatum species complex</taxon>
    </lineage>
</organism>
<reference evidence="1 2" key="1">
    <citation type="submission" date="2016-10" db="EMBL/GenBank/DDBJ databases">
        <title>The genome sequence of Colletotrichum fioriniae PJ7.</title>
        <authorList>
            <person name="Baroncelli R."/>
        </authorList>
    </citation>
    <scope>NUCLEOTIDE SEQUENCE [LARGE SCALE GENOMIC DNA]</scope>
    <source>
        <strain evidence="1 2">IMI 309622</strain>
    </source>
</reference>
<dbReference type="RefSeq" id="XP_060308415.1">
    <property type="nucleotide sequence ID" value="XM_060461213.1"/>
</dbReference>
<keyword evidence="2" id="KW-1185">Reference proteome</keyword>
<name>A0AAI9YM43_9PEZI</name>
<comment type="caution">
    <text evidence="1">The sequence shown here is derived from an EMBL/GenBank/DDBJ whole genome shotgun (WGS) entry which is preliminary data.</text>
</comment>
<proteinExistence type="predicted"/>
<dbReference type="AlphaFoldDB" id="A0AAI9YM43"/>
<dbReference type="GeneID" id="85344760"/>